<sequence length="101" mass="11757">MQNNQSYLSEITKSVKDNYNRFFELVTTTNRVKQMPTFQLKLFINQALTQNFPVVIQFNDQTPDIAGHLKQINEQRFVVTSASNRLSRLFSLGEVQAIKKF</sequence>
<reference evidence="1 2" key="1">
    <citation type="journal article" date="2021" name="Int. J. Syst. Evol. Microbiol.">
        <title>Lentilactobacillus fungorum sp. nov., isolated from spent mushroom substrates.</title>
        <authorList>
            <person name="Tohno M."/>
            <person name="Tanizawa Y."/>
            <person name="Kojima Y."/>
            <person name="Sakamoto M."/>
            <person name="Ohkuma M."/>
            <person name="Kobayashi H."/>
        </authorList>
    </citation>
    <scope>NUCLEOTIDE SEQUENCE [LARGE SCALE GENOMIC DNA]</scope>
    <source>
        <strain evidence="1 2">YK48G</strain>
    </source>
</reference>
<evidence type="ECO:0000313" key="1">
    <source>
        <dbReference type="EMBL" id="GHP12859.1"/>
    </source>
</evidence>
<gene>
    <name evidence="1" type="ORF">YK48G_02840</name>
</gene>
<evidence type="ECO:0000313" key="2">
    <source>
        <dbReference type="Proteomes" id="UP000604765"/>
    </source>
</evidence>
<accession>A0ABQ3VY83</accession>
<name>A0ABQ3VY83_9LACO</name>
<organism evidence="1 2">
    <name type="scientific">Lentilactobacillus fungorum</name>
    <dbReference type="NCBI Taxonomy" id="2201250"/>
    <lineage>
        <taxon>Bacteria</taxon>
        <taxon>Bacillati</taxon>
        <taxon>Bacillota</taxon>
        <taxon>Bacilli</taxon>
        <taxon>Lactobacillales</taxon>
        <taxon>Lactobacillaceae</taxon>
        <taxon>Lentilactobacillus</taxon>
    </lineage>
</organism>
<dbReference type="RefSeq" id="WP_203628914.1">
    <property type="nucleotide sequence ID" value="NZ_BNJR01000004.1"/>
</dbReference>
<protein>
    <submittedName>
        <fullName evidence="1">Uncharacterized protein</fullName>
    </submittedName>
</protein>
<dbReference type="EMBL" id="BNJR01000004">
    <property type="protein sequence ID" value="GHP12859.1"/>
    <property type="molecule type" value="Genomic_DNA"/>
</dbReference>
<dbReference type="Proteomes" id="UP000604765">
    <property type="component" value="Unassembled WGS sequence"/>
</dbReference>
<proteinExistence type="predicted"/>
<comment type="caution">
    <text evidence="1">The sequence shown here is derived from an EMBL/GenBank/DDBJ whole genome shotgun (WGS) entry which is preliminary data.</text>
</comment>
<keyword evidence="2" id="KW-1185">Reference proteome</keyword>